<evidence type="ECO:0000256" key="17">
    <source>
        <dbReference type="SAM" id="Phobius"/>
    </source>
</evidence>
<feature type="disulfide bond" evidence="15">
    <location>
        <begin position="450"/>
        <end position="682"/>
    </location>
</feature>
<organism evidence="22 23">
    <name type="scientific">Phrynocephalus forsythii</name>
    <dbReference type="NCBI Taxonomy" id="171643"/>
    <lineage>
        <taxon>Eukaryota</taxon>
        <taxon>Metazoa</taxon>
        <taxon>Chordata</taxon>
        <taxon>Craniata</taxon>
        <taxon>Vertebrata</taxon>
        <taxon>Euteleostomi</taxon>
        <taxon>Lepidosauria</taxon>
        <taxon>Squamata</taxon>
        <taxon>Bifurcata</taxon>
        <taxon>Unidentata</taxon>
        <taxon>Episquamata</taxon>
        <taxon>Toxicofera</taxon>
        <taxon>Iguania</taxon>
        <taxon>Acrodonta</taxon>
        <taxon>Agamidae</taxon>
        <taxon>Agaminae</taxon>
        <taxon>Phrynocephalus</taxon>
    </lineage>
</organism>
<comment type="caution">
    <text evidence="22">The sequence shown here is derived from an EMBL/GenBank/DDBJ whole genome shotgun (WGS) entry which is preliminary data.</text>
</comment>
<dbReference type="Proteomes" id="UP001142489">
    <property type="component" value="Unassembled WGS sequence"/>
</dbReference>
<keyword evidence="13 15" id="KW-1015">Disulfide bond</keyword>
<keyword evidence="5 16" id="KW-0812">Transmembrane</keyword>
<feature type="domain" description="Integrin beta subunit tail" evidence="21">
    <location>
        <begin position="640"/>
        <end position="715"/>
    </location>
</feature>
<comment type="subcellular location">
    <subcellularLocation>
        <location evidence="1 16">Cell membrane</location>
        <topology evidence="1 16">Single-pass type I membrane protein</topology>
    </subcellularLocation>
</comment>
<feature type="disulfide bond" evidence="15">
    <location>
        <begin position="576"/>
        <end position="581"/>
    </location>
</feature>
<evidence type="ECO:0000256" key="13">
    <source>
        <dbReference type="ARBA" id="ARBA00023157"/>
    </source>
</evidence>
<feature type="disulfide bond" evidence="15">
    <location>
        <begin position="476"/>
        <end position="480"/>
    </location>
</feature>
<dbReference type="SMART" id="SM00423">
    <property type="entry name" value="PSI"/>
    <property type="match status" value="1"/>
</dbReference>
<feature type="signal peptide" evidence="18">
    <location>
        <begin position="1"/>
        <end position="22"/>
    </location>
</feature>
<evidence type="ECO:0000259" key="20">
    <source>
        <dbReference type="SMART" id="SM00423"/>
    </source>
</evidence>
<feature type="disulfide bond" evidence="15">
    <location>
        <begin position="490"/>
        <end position="502"/>
    </location>
</feature>
<feature type="disulfide bond" evidence="15">
    <location>
        <begin position="543"/>
        <end position="548"/>
    </location>
</feature>
<keyword evidence="9 16" id="KW-0130">Cell adhesion</keyword>
<evidence type="ECO:0000256" key="18">
    <source>
        <dbReference type="SAM" id="SignalP"/>
    </source>
</evidence>
<name>A0A9Q0XLH0_9SAUR</name>
<feature type="disulfide bond" evidence="15">
    <location>
        <begin position="40"/>
        <end position="77"/>
    </location>
</feature>
<feature type="disulfide bond" evidence="15">
    <location>
        <begin position="614"/>
        <end position="619"/>
    </location>
</feature>
<dbReference type="FunFam" id="3.40.50.410:FF:000002">
    <property type="entry name" value="Integrin beta"/>
    <property type="match status" value="1"/>
</dbReference>
<dbReference type="PRINTS" id="PR01186">
    <property type="entry name" value="INTEGRINB"/>
</dbReference>
<evidence type="ECO:0000256" key="11">
    <source>
        <dbReference type="ARBA" id="ARBA00023037"/>
    </source>
</evidence>
<dbReference type="SUPFAM" id="SSF69687">
    <property type="entry name" value="Integrin beta tail domain"/>
    <property type="match status" value="1"/>
</dbReference>
<dbReference type="Pfam" id="PF00362">
    <property type="entry name" value="Integrin_beta"/>
    <property type="match status" value="1"/>
</dbReference>
<dbReference type="InterPro" id="IPR036349">
    <property type="entry name" value="Integrin_bsu_tail_dom_sf"/>
</dbReference>
<sequence>MFLTGWAAKLQLLLMLLPMRYAEEMPNIDSCQPHPSCHACIRSHLSCAWCKQLDFVQPGESDTGRCAPREELERRGCLPSEIIDPQSEKHILEDRPLGNRTQPQTTITQLAPQRIALNLRLEEEQSFKVRFRRAEGYPVDLYYLMDLSYSMMDDLENIKRLGSDLLAALRDVTTSVRIGFGSFVDKTVVPYVSIASSKWKNPCPTVMKTCQPPFSYHHVLPLTDNASEFESRVSQQHISGNLDNAEGGFDAIMQAAVCKEQIGWRNVTRLLVFTSDGAFHTAGDGKLGGVYMPNDGQCHLDAQGRYTKSHLYDYPSVGHLAEVLSQSNIQPIFAVTGLMLPMYEELSKLIPKSAVGELKDDSSNVVQLIAEAYNVRRKEESTKGRMLWVQSLSSTVNLEHSSDLPAGVSIVYDSHCGDLETYRNKNGGVCLGVHVNQLVEFTVRVKASRCLPEPRKLIFRVPGVGEELQVELTTVCECQCGDTQTNADHCSGGHGNLTCGVCRCQEGYVGQRCECKQEEVADAEATCQDVNDAGLVCRAKGQCVCGKCQCNSPLCKCDNNGCERHNGQLCAGHGQCNCGRCECHANYTGSACECSLERSGCEQDGAVCSGHGQCVCNRCQCDAGWFDSHCSHCADCRMPCEEHRDCAECKAFGTGPLSGNCSAFCNQTVEMSPAVHVDETWCQTKAEDGTLFRYHVEKDGTGRVTLMVNSQEGPSKQTFQWVLGSVLSLVFAGLLFIVGYRIVVEIYDRREFSRFEKSSKRPSGMRQTTRCFGVPPLQLSIPSTIIKKREEKREAMLSSLILRRQLCWASFPSNSNAIVIPLGSGSL</sequence>
<evidence type="ECO:0000256" key="7">
    <source>
        <dbReference type="ARBA" id="ARBA00022737"/>
    </source>
</evidence>
<dbReference type="InterPro" id="IPR016201">
    <property type="entry name" value="PSI"/>
</dbReference>
<feature type="disulfide bond" evidence="15">
    <location>
        <begin position="557"/>
        <end position="562"/>
    </location>
</feature>
<gene>
    <name evidence="22" type="ORF">JRQ81_003858</name>
</gene>
<evidence type="ECO:0000256" key="3">
    <source>
        <dbReference type="ARBA" id="ARBA00022475"/>
    </source>
</evidence>
<dbReference type="InterPro" id="IPR036465">
    <property type="entry name" value="vWFA_dom_sf"/>
</dbReference>
<keyword evidence="6 18" id="KW-0732">Signal</keyword>
<evidence type="ECO:0000256" key="1">
    <source>
        <dbReference type="ARBA" id="ARBA00004251"/>
    </source>
</evidence>
<keyword evidence="8" id="KW-0460">Magnesium</keyword>
<keyword evidence="11 16" id="KW-0401">Integrin</keyword>
<dbReference type="SUPFAM" id="SSF103575">
    <property type="entry name" value="Plexin repeat"/>
    <property type="match status" value="1"/>
</dbReference>
<dbReference type="FunFam" id="2.10.25.10:FF:000304">
    <property type="entry name" value="Integrin beta"/>
    <property type="match status" value="1"/>
</dbReference>
<dbReference type="OrthoDB" id="410592at2759"/>
<feature type="disulfide bond" evidence="15">
    <location>
        <begin position="499"/>
        <end position="537"/>
    </location>
</feature>
<dbReference type="AlphaFoldDB" id="A0A9Q0XLH0"/>
<dbReference type="Gene3D" id="2.60.40.1510">
    <property type="entry name" value="ntegrin, alpha v. Chain A, domain 3"/>
    <property type="match status" value="1"/>
</dbReference>
<dbReference type="GO" id="GO:0033627">
    <property type="term" value="P:cell adhesion mediated by integrin"/>
    <property type="evidence" value="ECO:0007669"/>
    <property type="project" value="TreeGrafter"/>
</dbReference>
<dbReference type="PANTHER" id="PTHR10082:SF36">
    <property type="entry name" value="INTEGRIN BETA-7"/>
    <property type="match status" value="1"/>
</dbReference>
<dbReference type="GO" id="GO:0050900">
    <property type="term" value="P:leukocyte migration"/>
    <property type="evidence" value="ECO:0007669"/>
    <property type="project" value="TreeGrafter"/>
</dbReference>
<dbReference type="InterPro" id="IPR032695">
    <property type="entry name" value="Integrin_dom_sf"/>
</dbReference>
<keyword evidence="3" id="KW-1003">Cell membrane</keyword>
<evidence type="ECO:0000313" key="22">
    <source>
        <dbReference type="EMBL" id="KAJ7317696.1"/>
    </source>
</evidence>
<dbReference type="InterPro" id="IPR002369">
    <property type="entry name" value="Integrin_bsu_VWA"/>
</dbReference>
<dbReference type="FunFam" id="2.10.25.10:FF:000098">
    <property type="entry name" value="Integrin beta"/>
    <property type="match status" value="1"/>
</dbReference>
<keyword evidence="14" id="KW-0325">Glycoprotein</keyword>
<feature type="disulfide bond" evidence="15">
    <location>
        <begin position="578"/>
        <end position="608"/>
    </location>
</feature>
<feature type="domain" description="PSI" evidence="20">
    <location>
        <begin position="30"/>
        <end position="78"/>
    </location>
</feature>
<evidence type="ECO:0000256" key="6">
    <source>
        <dbReference type="ARBA" id="ARBA00022729"/>
    </source>
</evidence>
<evidence type="ECO:0000256" key="12">
    <source>
        <dbReference type="ARBA" id="ARBA00023136"/>
    </source>
</evidence>
<dbReference type="GO" id="GO:0098609">
    <property type="term" value="P:cell-cell adhesion"/>
    <property type="evidence" value="ECO:0007669"/>
    <property type="project" value="TreeGrafter"/>
</dbReference>
<evidence type="ECO:0000256" key="15">
    <source>
        <dbReference type="PIRSR" id="PIRSR002512-1"/>
    </source>
</evidence>
<evidence type="ECO:0000256" key="14">
    <source>
        <dbReference type="ARBA" id="ARBA00023180"/>
    </source>
</evidence>
<feature type="disulfide bond" evidence="15">
    <location>
        <begin position="550"/>
        <end position="555"/>
    </location>
</feature>
<evidence type="ECO:0000256" key="10">
    <source>
        <dbReference type="ARBA" id="ARBA00022989"/>
    </source>
</evidence>
<dbReference type="Gene3D" id="3.30.1680.10">
    <property type="entry name" value="ligand-binding face of the semaphorins, domain 2"/>
    <property type="match status" value="1"/>
</dbReference>
<dbReference type="GO" id="GO:0007229">
    <property type="term" value="P:integrin-mediated signaling pathway"/>
    <property type="evidence" value="ECO:0007669"/>
    <property type="project" value="UniProtKB-KW"/>
</dbReference>
<dbReference type="PIRSF" id="PIRSF002512">
    <property type="entry name" value="Integrin_B"/>
    <property type="match status" value="1"/>
</dbReference>
<evidence type="ECO:0000256" key="5">
    <source>
        <dbReference type="ARBA" id="ARBA00022692"/>
    </source>
</evidence>
<dbReference type="GO" id="GO:0005925">
    <property type="term" value="C:focal adhesion"/>
    <property type="evidence" value="ECO:0007669"/>
    <property type="project" value="TreeGrafter"/>
</dbReference>
<accession>A0A9Q0XLH0</accession>
<dbReference type="Gene3D" id="1.20.5.100">
    <property type="entry name" value="Cytochrome c1, transmembrane anchor, C-terminal"/>
    <property type="match status" value="1"/>
</dbReference>
<evidence type="ECO:0000259" key="21">
    <source>
        <dbReference type="SMART" id="SM01242"/>
    </source>
</evidence>
<evidence type="ECO:0000256" key="8">
    <source>
        <dbReference type="ARBA" id="ARBA00022842"/>
    </source>
</evidence>
<feature type="disulfide bond" evidence="15">
    <location>
        <begin position="583"/>
        <end position="592"/>
    </location>
</feature>
<dbReference type="PROSITE" id="PS00243">
    <property type="entry name" value="I_EGF_1"/>
    <property type="match status" value="2"/>
</dbReference>
<dbReference type="InterPro" id="IPR057243">
    <property type="entry name" value="Integrin_I-EGF_CS"/>
</dbReference>
<dbReference type="SMART" id="SM00187">
    <property type="entry name" value="INB"/>
    <property type="match status" value="1"/>
</dbReference>
<feature type="disulfide bond" evidence="15">
    <location>
        <begin position="258"/>
        <end position="298"/>
    </location>
</feature>
<evidence type="ECO:0000256" key="4">
    <source>
        <dbReference type="ARBA" id="ARBA00022536"/>
    </source>
</evidence>
<feature type="transmembrane region" description="Helical" evidence="17">
    <location>
        <begin position="721"/>
        <end position="744"/>
    </location>
</feature>
<evidence type="ECO:0000313" key="23">
    <source>
        <dbReference type="Proteomes" id="UP001142489"/>
    </source>
</evidence>
<dbReference type="SUPFAM" id="SSF69179">
    <property type="entry name" value="Integrin domains"/>
    <property type="match status" value="1"/>
</dbReference>
<comment type="similarity">
    <text evidence="2 16">Belongs to the integrin beta chain family.</text>
</comment>
<keyword evidence="12 17" id="KW-0472">Membrane</keyword>
<feature type="disulfide bond" evidence="15">
    <location>
        <begin position="50"/>
        <end position="66"/>
    </location>
</feature>
<dbReference type="SUPFAM" id="SSF57196">
    <property type="entry name" value="EGF/Laminin"/>
    <property type="match status" value="1"/>
</dbReference>
<keyword evidence="4" id="KW-0245">EGF-like domain</keyword>
<dbReference type="GO" id="GO:0009986">
    <property type="term" value="C:cell surface"/>
    <property type="evidence" value="ECO:0007669"/>
    <property type="project" value="TreeGrafter"/>
</dbReference>
<proteinExistence type="inferred from homology"/>
<dbReference type="SMART" id="SM01242">
    <property type="entry name" value="Integrin_B_tail"/>
    <property type="match status" value="1"/>
</dbReference>
<feature type="disulfide bond" evidence="15">
    <location>
        <begin position="640"/>
        <end position="649"/>
    </location>
</feature>
<evidence type="ECO:0000256" key="16">
    <source>
        <dbReference type="RuleBase" id="RU000633"/>
    </source>
</evidence>
<protein>
    <recommendedName>
        <fullName evidence="16">Integrin beta</fullName>
    </recommendedName>
</protein>
<dbReference type="InterPro" id="IPR015812">
    <property type="entry name" value="Integrin_bsu"/>
</dbReference>
<feature type="disulfide bond" evidence="15">
    <location>
        <begin position="416"/>
        <end position="430"/>
    </location>
</feature>
<dbReference type="EMBL" id="JAPFRF010000011">
    <property type="protein sequence ID" value="KAJ7317696.1"/>
    <property type="molecule type" value="Genomic_DNA"/>
</dbReference>
<dbReference type="GO" id="GO:0007160">
    <property type="term" value="P:cell-matrix adhesion"/>
    <property type="evidence" value="ECO:0007669"/>
    <property type="project" value="TreeGrafter"/>
</dbReference>
<evidence type="ECO:0000256" key="2">
    <source>
        <dbReference type="ARBA" id="ARBA00007449"/>
    </source>
</evidence>
<dbReference type="InterPro" id="IPR012896">
    <property type="entry name" value="Integrin_bsu_tail"/>
</dbReference>
<feature type="disulfide bond" evidence="15">
    <location>
        <begin position="616"/>
        <end position="661"/>
    </location>
</feature>
<feature type="disulfide bond" evidence="15">
    <location>
        <begin position="621"/>
        <end position="630"/>
    </location>
</feature>
<feature type="chain" id="PRO_5040414651" description="Integrin beta" evidence="18">
    <location>
        <begin position="23"/>
        <end position="827"/>
    </location>
</feature>
<feature type="disulfide bond" evidence="15">
    <location>
        <begin position="203"/>
        <end position="210"/>
    </location>
</feature>
<dbReference type="Gene3D" id="3.40.50.410">
    <property type="entry name" value="von Willebrand factor, type A domain"/>
    <property type="match status" value="1"/>
</dbReference>
<feature type="disulfide bond" evidence="15">
    <location>
        <begin position="545"/>
        <end position="570"/>
    </location>
</feature>
<keyword evidence="23" id="KW-1185">Reference proteome</keyword>
<feature type="disulfide bond" evidence="15">
    <location>
        <begin position="504"/>
        <end position="513"/>
    </location>
</feature>
<feature type="disulfide bond" evidence="15">
    <location>
        <begin position="515"/>
        <end position="527"/>
    </location>
</feature>
<dbReference type="Pfam" id="PF07974">
    <property type="entry name" value="EGF_2"/>
    <property type="match status" value="1"/>
</dbReference>
<reference evidence="22" key="1">
    <citation type="journal article" date="2023" name="DNA Res.">
        <title>Chromosome-level genome assembly of Phrynocephalus forsythii using third-generation DNA sequencing and Hi-C analysis.</title>
        <authorList>
            <person name="Qi Y."/>
            <person name="Zhao W."/>
            <person name="Zhao Y."/>
            <person name="Niu C."/>
            <person name="Cao S."/>
            <person name="Zhang Y."/>
        </authorList>
    </citation>
    <scope>NUCLEOTIDE SEQUENCE</scope>
    <source>
        <tissue evidence="22">Muscle</tissue>
    </source>
</reference>
<dbReference type="InterPro" id="IPR013111">
    <property type="entry name" value="EGF_extracell"/>
</dbReference>
<feature type="domain" description="Integrin beta subunit VWA" evidence="19">
    <location>
        <begin position="36"/>
        <end position="478"/>
    </location>
</feature>
<keyword evidence="10 17" id="KW-1133">Transmembrane helix</keyword>
<dbReference type="SUPFAM" id="SSF53300">
    <property type="entry name" value="vWA-like"/>
    <property type="match status" value="1"/>
</dbReference>
<dbReference type="GO" id="GO:0005178">
    <property type="term" value="F:integrin binding"/>
    <property type="evidence" value="ECO:0007669"/>
    <property type="project" value="TreeGrafter"/>
</dbReference>
<dbReference type="Gene3D" id="2.10.25.10">
    <property type="entry name" value="Laminin"/>
    <property type="match status" value="3"/>
</dbReference>
<evidence type="ECO:0000259" key="19">
    <source>
        <dbReference type="SMART" id="SM00187"/>
    </source>
</evidence>
<evidence type="ECO:0000256" key="9">
    <source>
        <dbReference type="ARBA" id="ARBA00022889"/>
    </source>
</evidence>
<feature type="disulfide bond" evidence="15">
    <location>
        <begin position="37"/>
        <end position="47"/>
    </location>
</feature>
<keyword evidence="7" id="KW-0677">Repeat</keyword>
<dbReference type="PROSITE" id="PS52047">
    <property type="entry name" value="I_EGF_2"/>
    <property type="match status" value="1"/>
</dbReference>
<dbReference type="PANTHER" id="PTHR10082">
    <property type="entry name" value="INTEGRIN BETA SUBUNIT"/>
    <property type="match status" value="1"/>
</dbReference>
<dbReference type="GO" id="GO:0008305">
    <property type="term" value="C:integrin complex"/>
    <property type="evidence" value="ECO:0007669"/>
    <property type="project" value="TreeGrafter"/>
</dbReference>